<proteinExistence type="predicted"/>
<organism evidence="2 3">
    <name type="scientific">Rhodoferax sediminis</name>
    <dbReference type="NCBI Taxonomy" id="2509614"/>
    <lineage>
        <taxon>Bacteria</taxon>
        <taxon>Pseudomonadati</taxon>
        <taxon>Pseudomonadota</taxon>
        <taxon>Betaproteobacteria</taxon>
        <taxon>Burkholderiales</taxon>
        <taxon>Comamonadaceae</taxon>
        <taxon>Rhodoferax</taxon>
    </lineage>
</organism>
<reference evidence="2 3" key="1">
    <citation type="submission" date="2019-01" db="EMBL/GenBank/DDBJ databases">
        <title>Genomic insights into a novel species Rhodoferax sp.</title>
        <authorList>
            <person name="Jin L."/>
        </authorList>
    </citation>
    <scope>NUCLEOTIDE SEQUENCE [LARGE SCALE GENOMIC DNA]</scope>
    <source>
        <strain evidence="2 3">CHu59-6-5</strain>
    </source>
</reference>
<dbReference type="InterPro" id="IPR036116">
    <property type="entry name" value="FN3_sf"/>
</dbReference>
<dbReference type="SUPFAM" id="SSF49265">
    <property type="entry name" value="Fibronectin type III"/>
    <property type="match status" value="1"/>
</dbReference>
<feature type="signal peptide" evidence="1">
    <location>
        <begin position="1"/>
        <end position="23"/>
    </location>
</feature>
<evidence type="ECO:0008006" key="4">
    <source>
        <dbReference type="Google" id="ProtNLM"/>
    </source>
</evidence>
<dbReference type="InterPro" id="IPR013783">
    <property type="entry name" value="Ig-like_fold"/>
</dbReference>
<keyword evidence="1" id="KW-0732">Signal</keyword>
<keyword evidence="3" id="KW-1185">Reference proteome</keyword>
<dbReference type="EMBL" id="CP035503">
    <property type="protein sequence ID" value="QDL36452.1"/>
    <property type="molecule type" value="Genomic_DNA"/>
</dbReference>
<name>A0A515D7Q9_9BURK</name>
<dbReference type="PROSITE" id="PS51257">
    <property type="entry name" value="PROKAR_LIPOPROTEIN"/>
    <property type="match status" value="1"/>
</dbReference>
<dbReference type="AlphaFoldDB" id="A0A515D7Q9"/>
<sequence>MTAFTRSFLLRSVAALIISGSLAACGGGGDVTVVASPAVAPLTLALTRVGPEAVQVDWSDDSYVASFQVVRDGYPLATVTTTSLVDASVLVNETYCYQVQGYDAAGQLVAATSSGCITIIP</sequence>
<dbReference type="Proteomes" id="UP000316798">
    <property type="component" value="Chromosome"/>
</dbReference>
<dbReference type="Gene3D" id="2.60.40.10">
    <property type="entry name" value="Immunoglobulins"/>
    <property type="match status" value="1"/>
</dbReference>
<feature type="chain" id="PRO_5022094965" description="Fibronectin type-III domain-containing protein" evidence="1">
    <location>
        <begin position="24"/>
        <end position="121"/>
    </location>
</feature>
<evidence type="ECO:0000313" key="3">
    <source>
        <dbReference type="Proteomes" id="UP000316798"/>
    </source>
</evidence>
<accession>A0A515D7Q9</accession>
<evidence type="ECO:0000256" key="1">
    <source>
        <dbReference type="SAM" id="SignalP"/>
    </source>
</evidence>
<protein>
    <recommendedName>
        <fullName evidence="4">Fibronectin type-III domain-containing protein</fullName>
    </recommendedName>
</protein>
<evidence type="ECO:0000313" key="2">
    <source>
        <dbReference type="EMBL" id="QDL36452.1"/>
    </source>
</evidence>
<gene>
    <name evidence="2" type="ORF">EUB48_03425</name>
</gene>
<dbReference type="KEGG" id="rhf:EUB48_03425"/>